<evidence type="ECO:0000256" key="3">
    <source>
        <dbReference type="ARBA" id="ARBA00006958"/>
    </source>
</evidence>
<dbReference type="InParanoid" id="E3JZR4"/>
<evidence type="ECO:0000256" key="1">
    <source>
        <dbReference type="ARBA" id="ARBA00001968"/>
    </source>
</evidence>
<dbReference type="PANTHER" id="PTHR22930">
    <property type="match status" value="1"/>
</dbReference>
<evidence type="ECO:0000256" key="2">
    <source>
        <dbReference type="ARBA" id="ARBA00004123"/>
    </source>
</evidence>
<dbReference type="InterPro" id="IPR027806">
    <property type="entry name" value="HARBI1_dom"/>
</dbReference>
<evidence type="ECO:0000256" key="7">
    <source>
        <dbReference type="ARBA" id="ARBA00023242"/>
    </source>
</evidence>
<dbReference type="Pfam" id="PF13359">
    <property type="entry name" value="DDE_Tnp_4"/>
    <property type="match status" value="1"/>
</dbReference>
<dbReference type="InterPro" id="IPR045249">
    <property type="entry name" value="HARBI1-like"/>
</dbReference>
<comment type="similarity">
    <text evidence="3">Belongs to the HARBI1 family.</text>
</comment>
<proteinExistence type="inferred from homology"/>
<evidence type="ECO:0000313" key="10">
    <source>
        <dbReference type="Proteomes" id="UP000008783"/>
    </source>
</evidence>
<dbReference type="RefSeq" id="XP_003321958.1">
    <property type="nucleotide sequence ID" value="XM_003321910.1"/>
</dbReference>
<dbReference type="GO" id="GO:0046872">
    <property type="term" value="F:metal ion binding"/>
    <property type="evidence" value="ECO:0007669"/>
    <property type="project" value="UniProtKB-KW"/>
</dbReference>
<dbReference type="GO" id="GO:0004518">
    <property type="term" value="F:nuclease activity"/>
    <property type="evidence" value="ECO:0007669"/>
    <property type="project" value="UniProtKB-KW"/>
</dbReference>
<dbReference type="eggNOG" id="KOG4585">
    <property type="taxonomic scope" value="Eukaryota"/>
</dbReference>
<dbReference type="GO" id="GO:0016787">
    <property type="term" value="F:hydrolase activity"/>
    <property type="evidence" value="ECO:0007669"/>
    <property type="project" value="UniProtKB-KW"/>
</dbReference>
<evidence type="ECO:0000313" key="9">
    <source>
        <dbReference type="EMBL" id="EFP77539.1"/>
    </source>
</evidence>
<reference evidence="10" key="2">
    <citation type="journal article" date="2011" name="Proc. Natl. Acad. Sci. U.S.A.">
        <title>Obligate biotrophy features unraveled by the genomic analysis of rust fungi.</title>
        <authorList>
            <person name="Duplessis S."/>
            <person name="Cuomo C.A."/>
            <person name="Lin Y.-C."/>
            <person name="Aerts A."/>
            <person name="Tisserant E."/>
            <person name="Veneault-Fourrey C."/>
            <person name="Joly D.L."/>
            <person name="Hacquard S."/>
            <person name="Amselem J."/>
            <person name="Cantarel B.L."/>
            <person name="Chiu R."/>
            <person name="Coutinho P.M."/>
            <person name="Feau N."/>
            <person name="Field M."/>
            <person name="Frey P."/>
            <person name="Gelhaye E."/>
            <person name="Goldberg J."/>
            <person name="Grabherr M.G."/>
            <person name="Kodira C.D."/>
            <person name="Kohler A."/>
            <person name="Kuees U."/>
            <person name="Lindquist E.A."/>
            <person name="Lucas S.M."/>
            <person name="Mago R."/>
            <person name="Mauceli E."/>
            <person name="Morin E."/>
            <person name="Murat C."/>
            <person name="Pangilinan J.L."/>
            <person name="Park R."/>
            <person name="Pearson M."/>
            <person name="Quesneville H."/>
            <person name="Rouhier N."/>
            <person name="Sakthikumar S."/>
            <person name="Salamov A.A."/>
            <person name="Schmutz J."/>
            <person name="Selles B."/>
            <person name="Shapiro H."/>
            <person name="Tanguay P."/>
            <person name="Tuskan G.A."/>
            <person name="Henrissat B."/>
            <person name="Van de Peer Y."/>
            <person name="Rouze P."/>
            <person name="Ellis J.G."/>
            <person name="Dodds P.N."/>
            <person name="Schein J.E."/>
            <person name="Zhong S."/>
            <person name="Hamelin R.C."/>
            <person name="Grigoriev I.V."/>
            <person name="Szabo L.J."/>
            <person name="Martin F."/>
        </authorList>
    </citation>
    <scope>NUCLEOTIDE SEQUENCE [LARGE SCALE GENOMIC DNA]</scope>
    <source>
        <strain evidence="10">CRL 75-36-700-3 / race SCCL</strain>
    </source>
</reference>
<gene>
    <name evidence="9" type="ORF">PGTG_03495</name>
</gene>
<keyword evidence="10" id="KW-1185">Reference proteome</keyword>
<keyword evidence="4" id="KW-0540">Nuclease</keyword>
<comment type="cofactor">
    <cofactor evidence="1">
        <name>a divalent metal cation</name>
        <dbReference type="ChEBI" id="CHEBI:60240"/>
    </cofactor>
</comment>
<evidence type="ECO:0000256" key="5">
    <source>
        <dbReference type="ARBA" id="ARBA00022723"/>
    </source>
</evidence>
<keyword evidence="7" id="KW-0539">Nucleus</keyword>
<accession>E3JZR4</accession>
<comment type="subcellular location">
    <subcellularLocation>
        <location evidence="2">Nucleus</location>
    </subcellularLocation>
</comment>
<dbReference type="HOGENOM" id="CLU_018552_2_2_1"/>
<protein>
    <recommendedName>
        <fullName evidence="8">DDE Tnp4 domain-containing protein</fullName>
    </recommendedName>
</protein>
<dbReference type="VEuPathDB" id="FungiDB:PGTG_03495"/>
<evidence type="ECO:0000256" key="6">
    <source>
        <dbReference type="ARBA" id="ARBA00022801"/>
    </source>
</evidence>
<keyword evidence="5" id="KW-0479">Metal-binding</keyword>
<dbReference type="Proteomes" id="UP000008783">
    <property type="component" value="Unassembled WGS sequence"/>
</dbReference>
<dbReference type="OMA" id="LPLICEN"/>
<name>E3JZR4_PUCGT</name>
<dbReference type="OrthoDB" id="5540949at2759"/>
<dbReference type="AlphaFoldDB" id="E3JZR4"/>
<dbReference type="GeneID" id="10538578"/>
<reference key="1">
    <citation type="submission" date="2007-01" db="EMBL/GenBank/DDBJ databases">
        <title>The Genome Sequence of Puccinia graminis f. sp. tritici Strain CRL 75-36-700-3.</title>
        <authorList>
            <consortium name="The Broad Institute Genome Sequencing Platform"/>
            <person name="Birren B."/>
            <person name="Lander E."/>
            <person name="Galagan J."/>
            <person name="Nusbaum C."/>
            <person name="Devon K."/>
            <person name="Cuomo C."/>
            <person name="Jaffe D."/>
            <person name="Butler J."/>
            <person name="Alvarez P."/>
            <person name="Gnerre S."/>
            <person name="Grabherr M."/>
            <person name="Mauceli E."/>
            <person name="Brockman W."/>
            <person name="Young S."/>
            <person name="LaButti K."/>
            <person name="Sykes S."/>
            <person name="DeCaprio D."/>
            <person name="Crawford M."/>
            <person name="Koehrsen M."/>
            <person name="Engels R."/>
            <person name="Montgomery P."/>
            <person name="Pearson M."/>
            <person name="Howarth C."/>
            <person name="Larson L."/>
            <person name="White J."/>
            <person name="Zeng Q."/>
            <person name="Kodira C."/>
            <person name="Yandava C."/>
            <person name="Alvarado L."/>
            <person name="O'Leary S."/>
            <person name="Szabo L."/>
            <person name="Dean R."/>
            <person name="Schein J."/>
        </authorList>
    </citation>
    <scope>NUCLEOTIDE SEQUENCE</scope>
    <source>
        <strain>CRL 75-36-700-3</strain>
    </source>
</reference>
<evidence type="ECO:0000259" key="8">
    <source>
        <dbReference type="Pfam" id="PF13359"/>
    </source>
</evidence>
<feature type="domain" description="DDE Tnp4" evidence="8">
    <location>
        <begin position="218"/>
        <end position="377"/>
    </location>
</feature>
<sequence length="433" mass="48778">MVRTSHRQLLITSLNQSIQNELTSKVFEYMFGEDSDDSSSSDTDSDIVNDDFEDEEMSMLDVEAKIHAVMAIQGRRYLGPRQKIEKAPDMHDFILNRMQDNRFKQFFRMTRASFLKLCAQVEDNPIFHNNSNHPQRPVIEQMMVTLNRLGCYGNGVAIGMLATCYRIGDGTVELYTNRCILAILSLRSQLLTWPEPAAREEIKSEFEEVGFDGCVGLIDGTLVILSTCPEKDGPDYYNRKGFYSVVTLLVCNNKKNITYLYTGWPGCSHDMRLMSNCALTKHPGDFFSNGEYLLADSAFTPTRTTVPAFKRKKNQNLTDEQHDFNRHLSGVRVGIENCIGLLKNRFKSLKGLRLRVSSKEDMVRVTAWIMACAVLHNFLNQGGDFNFDITEEDNDEDGAERGEACQPGSAAGLQKRLDVVAGALAFREAGGSY</sequence>
<dbReference type="PANTHER" id="PTHR22930:SF85">
    <property type="entry name" value="GH03217P-RELATED"/>
    <property type="match status" value="1"/>
</dbReference>
<dbReference type="GO" id="GO:0005634">
    <property type="term" value="C:nucleus"/>
    <property type="evidence" value="ECO:0007669"/>
    <property type="project" value="UniProtKB-SubCell"/>
</dbReference>
<organism evidence="9 10">
    <name type="scientific">Puccinia graminis f. sp. tritici (strain CRL 75-36-700-3 / race SCCL)</name>
    <name type="common">Black stem rust fungus</name>
    <dbReference type="NCBI Taxonomy" id="418459"/>
    <lineage>
        <taxon>Eukaryota</taxon>
        <taxon>Fungi</taxon>
        <taxon>Dikarya</taxon>
        <taxon>Basidiomycota</taxon>
        <taxon>Pucciniomycotina</taxon>
        <taxon>Pucciniomycetes</taxon>
        <taxon>Pucciniales</taxon>
        <taxon>Pucciniaceae</taxon>
        <taxon>Puccinia</taxon>
    </lineage>
</organism>
<dbReference type="EMBL" id="DS178268">
    <property type="protein sequence ID" value="EFP77539.1"/>
    <property type="molecule type" value="Genomic_DNA"/>
</dbReference>
<dbReference type="KEGG" id="pgr:PGTG_03495"/>
<evidence type="ECO:0000256" key="4">
    <source>
        <dbReference type="ARBA" id="ARBA00022722"/>
    </source>
</evidence>
<keyword evidence="6" id="KW-0378">Hydrolase</keyword>